<dbReference type="FunFam" id="3.40.30.10:FF:000001">
    <property type="entry name" value="Thioredoxin"/>
    <property type="match status" value="1"/>
</dbReference>
<proteinExistence type="inferred from homology"/>
<dbReference type="GO" id="GO:0015035">
    <property type="term" value="F:protein-disulfide reductase activity"/>
    <property type="evidence" value="ECO:0007669"/>
    <property type="project" value="UniProtKB-UniRule"/>
</dbReference>
<evidence type="ECO:0000256" key="5">
    <source>
        <dbReference type="ARBA" id="ARBA00023284"/>
    </source>
</evidence>
<keyword evidence="4 9" id="KW-1015">Disulfide bond</keyword>
<dbReference type="GO" id="GO:0045454">
    <property type="term" value="P:cell redox homeostasis"/>
    <property type="evidence" value="ECO:0007669"/>
    <property type="project" value="TreeGrafter"/>
</dbReference>
<dbReference type="GO" id="GO:0005829">
    <property type="term" value="C:cytosol"/>
    <property type="evidence" value="ECO:0007669"/>
    <property type="project" value="TreeGrafter"/>
</dbReference>
<comment type="caution">
    <text evidence="11">The sequence shown here is derived from an EMBL/GenBank/DDBJ whole genome shotgun (WGS) entry which is preliminary data.</text>
</comment>
<accession>A0A2M7DAF2</accession>
<organism evidence="11 12">
    <name type="scientific">Candidatus Nealsonbacteria bacterium CG02_land_8_20_14_3_00_34_20</name>
    <dbReference type="NCBI Taxonomy" id="1974698"/>
    <lineage>
        <taxon>Bacteria</taxon>
        <taxon>Candidatus Nealsoniibacteriota</taxon>
    </lineage>
</organism>
<feature type="active site" description="Nucleophile" evidence="8">
    <location>
        <position position="29"/>
    </location>
</feature>
<feature type="site" description="Contributes to redox potential value" evidence="8">
    <location>
        <position position="31"/>
    </location>
</feature>
<dbReference type="PIRSF" id="PIRSF000077">
    <property type="entry name" value="Thioredoxin"/>
    <property type="match status" value="1"/>
</dbReference>
<keyword evidence="2" id="KW-0813">Transport</keyword>
<feature type="site" description="Contributes to redox potential value" evidence="8">
    <location>
        <position position="30"/>
    </location>
</feature>
<dbReference type="PROSITE" id="PS51352">
    <property type="entry name" value="THIOREDOXIN_2"/>
    <property type="match status" value="1"/>
</dbReference>
<evidence type="ECO:0000256" key="8">
    <source>
        <dbReference type="PIRSR" id="PIRSR000077-1"/>
    </source>
</evidence>
<dbReference type="CDD" id="cd02956">
    <property type="entry name" value="ybbN"/>
    <property type="match status" value="1"/>
</dbReference>
<evidence type="ECO:0000256" key="3">
    <source>
        <dbReference type="ARBA" id="ARBA00022982"/>
    </source>
</evidence>
<dbReference type="Pfam" id="PF00085">
    <property type="entry name" value="Thioredoxin"/>
    <property type="match status" value="1"/>
</dbReference>
<gene>
    <name evidence="11" type="primary">trxA</name>
    <name evidence="11" type="ORF">COS24_02420</name>
</gene>
<dbReference type="AlphaFoldDB" id="A0A2M7DAF2"/>
<dbReference type="Proteomes" id="UP000229625">
    <property type="component" value="Unassembled WGS sequence"/>
</dbReference>
<name>A0A2M7DAF2_9BACT</name>
<evidence type="ECO:0000256" key="6">
    <source>
        <dbReference type="NCBIfam" id="TIGR01068"/>
    </source>
</evidence>
<dbReference type="InterPro" id="IPR013766">
    <property type="entry name" value="Thioredoxin_domain"/>
</dbReference>
<dbReference type="PANTHER" id="PTHR45663:SF11">
    <property type="entry name" value="GEO12009P1"/>
    <property type="match status" value="1"/>
</dbReference>
<evidence type="ECO:0000259" key="10">
    <source>
        <dbReference type="PROSITE" id="PS51352"/>
    </source>
</evidence>
<feature type="domain" description="Thioredoxin" evidence="10">
    <location>
        <begin position="1"/>
        <end position="105"/>
    </location>
</feature>
<dbReference type="SUPFAM" id="SSF52833">
    <property type="entry name" value="Thioredoxin-like"/>
    <property type="match status" value="1"/>
</dbReference>
<evidence type="ECO:0000313" key="12">
    <source>
        <dbReference type="Proteomes" id="UP000229625"/>
    </source>
</evidence>
<dbReference type="PANTHER" id="PTHR45663">
    <property type="entry name" value="GEO12009P1"/>
    <property type="match status" value="1"/>
</dbReference>
<reference evidence="12" key="1">
    <citation type="submission" date="2017-09" db="EMBL/GenBank/DDBJ databases">
        <title>Depth-based differentiation of microbial function through sediment-hosted aquifers and enrichment of novel symbionts in the deep terrestrial subsurface.</title>
        <authorList>
            <person name="Probst A.J."/>
            <person name="Ladd B."/>
            <person name="Jarett J.K."/>
            <person name="Geller-Mcgrath D.E."/>
            <person name="Sieber C.M.K."/>
            <person name="Emerson J.B."/>
            <person name="Anantharaman K."/>
            <person name="Thomas B.C."/>
            <person name="Malmstrom R."/>
            <person name="Stieglmeier M."/>
            <person name="Klingl A."/>
            <person name="Woyke T."/>
            <person name="Ryan C.M."/>
            <person name="Banfield J.F."/>
        </authorList>
    </citation>
    <scope>NUCLEOTIDE SEQUENCE [LARGE SCALE GENOMIC DNA]</scope>
</reference>
<sequence>MLELTDENFEKEIQGADKPILVDFWAQWCMPCLMLGPILEKVAGEYKDKLTLAKVNLDTAPQISQKYRIEQIPTVILFKEGKPISGFIGARPEPIIKEWLEDILKKNDKN</sequence>
<feature type="active site" description="Nucleophile" evidence="8">
    <location>
        <position position="32"/>
    </location>
</feature>
<dbReference type="PRINTS" id="PR00421">
    <property type="entry name" value="THIOREDOXIN"/>
</dbReference>
<evidence type="ECO:0000313" key="11">
    <source>
        <dbReference type="EMBL" id="PIV45423.1"/>
    </source>
</evidence>
<evidence type="ECO:0000256" key="9">
    <source>
        <dbReference type="PIRSR" id="PIRSR000077-4"/>
    </source>
</evidence>
<keyword evidence="5 9" id="KW-0676">Redox-active center</keyword>
<evidence type="ECO:0000256" key="4">
    <source>
        <dbReference type="ARBA" id="ARBA00023157"/>
    </source>
</evidence>
<evidence type="ECO:0000256" key="2">
    <source>
        <dbReference type="ARBA" id="ARBA00022448"/>
    </source>
</evidence>
<feature type="site" description="Deprotonates C-terminal active site Cys" evidence="8">
    <location>
        <position position="23"/>
    </location>
</feature>
<keyword evidence="3" id="KW-0249">Electron transport</keyword>
<dbReference type="EMBL" id="PETY01000039">
    <property type="protein sequence ID" value="PIV45423.1"/>
    <property type="molecule type" value="Genomic_DNA"/>
</dbReference>
<dbReference type="NCBIfam" id="TIGR01068">
    <property type="entry name" value="thioredoxin"/>
    <property type="match status" value="1"/>
</dbReference>
<protein>
    <recommendedName>
        <fullName evidence="6 7">Thioredoxin</fullName>
    </recommendedName>
</protein>
<evidence type="ECO:0000256" key="7">
    <source>
        <dbReference type="PIRNR" id="PIRNR000077"/>
    </source>
</evidence>
<dbReference type="InterPro" id="IPR036249">
    <property type="entry name" value="Thioredoxin-like_sf"/>
</dbReference>
<dbReference type="Gene3D" id="3.40.30.10">
    <property type="entry name" value="Glutaredoxin"/>
    <property type="match status" value="1"/>
</dbReference>
<dbReference type="InterPro" id="IPR005746">
    <property type="entry name" value="Thioredoxin"/>
</dbReference>
<feature type="disulfide bond" description="Redox-active" evidence="9">
    <location>
        <begin position="29"/>
        <end position="32"/>
    </location>
</feature>
<comment type="similarity">
    <text evidence="1 7">Belongs to the thioredoxin family.</text>
</comment>
<evidence type="ECO:0000256" key="1">
    <source>
        <dbReference type="ARBA" id="ARBA00008987"/>
    </source>
</evidence>